<dbReference type="EMBL" id="WHZY01000005">
    <property type="protein sequence ID" value="NEG78254.1"/>
    <property type="molecule type" value="Genomic_DNA"/>
</dbReference>
<comment type="caution">
    <text evidence="3">The sequence shown here is derived from an EMBL/GenBank/DDBJ whole genome shotgun (WGS) entry which is preliminary data.</text>
</comment>
<evidence type="ECO:0000313" key="3">
    <source>
        <dbReference type="EMBL" id="NEG78254.1"/>
    </source>
</evidence>
<dbReference type="PIRSF" id="PIRSF026631">
    <property type="entry name" value="UCP026631"/>
    <property type="match status" value="1"/>
</dbReference>
<name>A0A7K3THT1_9BIFI</name>
<dbReference type="InterPro" id="IPR005182">
    <property type="entry name" value="YdbS-like_PH"/>
</dbReference>
<evidence type="ECO:0000256" key="1">
    <source>
        <dbReference type="SAM" id="Phobius"/>
    </source>
</evidence>
<feature type="transmembrane region" description="Helical" evidence="1">
    <location>
        <begin position="20"/>
        <end position="43"/>
    </location>
</feature>
<dbReference type="Pfam" id="PF03703">
    <property type="entry name" value="bPH_2"/>
    <property type="match status" value="2"/>
</dbReference>
<feature type="transmembrane region" description="Helical" evidence="1">
    <location>
        <begin position="229"/>
        <end position="250"/>
    </location>
</feature>
<accession>A0A7K3THT1</accession>
<dbReference type="PANTHER" id="PTHR34473:SF2">
    <property type="entry name" value="UPF0699 TRANSMEMBRANE PROTEIN YDBT"/>
    <property type="match status" value="1"/>
</dbReference>
<proteinExistence type="predicted"/>
<dbReference type="OrthoDB" id="3190163at2"/>
<keyword evidence="1" id="KW-0472">Membrane</keyword>
<keyword evidence="4" id="KW-1185">Reference proteome</keyword>
<organism evidence="3 4">
    <name type="scientific">Bifidobacterium avesanii</name>
    <dbReference type="NCBI Taxonomy" id="1798157"/>
    <lineage>
        <taxon>Bacteria</taxon>
        <taxon>Bacillati</taxon>
        <taxon>Actinomycetota</taxon>
        <taxon>Actinomycetes</taxon>
        <taxon>Bifidobacteriales</taxon>
        <taxon>Bifidobacteriaceae</taxon>
        <taxon>Bifidobacterium</taxon>
    </lineage>
</organism>
<keyword evidence="1" id="KW-0812">Transmembrane</keyword>
<feature type="transmembrane region" description="Helical" evidence="1">
    <location>
        <begin position="447"/>
        <end position="467"/>
    </location>
</feature>
<dbReference type="PANTHER" id="PTHR34473">
    <property type="entry name" value="UPF0699 TRANSMEMBRANE PROTEIN YDBS"/>
    <property type="match status" value="1"/>
</dbReference>
<feature type="transmembrane region" description="Helical" evidence="1">
    <location>
        <begin position="55"/>
        <end position="80"/>
    </location>
</feature>
<evidence type="ECO:0000259" key="2">
    <source>
        <dbReference type="Pfam" id="PF03703"/>
    </source>
</evidence>
<feature type="transmembrane region" description="Helical" evidence="1">
    <location>
        <begin position="418"/>
        <end position="441"/>
    </location>
</feature>
<dbReference type="Proteomes" id="UP000469763">
    <property type="component" value="Unassembled WGS sequence"/>
</dbReference>
<feature type="domain" description="YdbS-like PH" evidence="2">
    <location>
        <begin position="306"/>
        <end position="361"/>
    </location>
</feature>
<feature type="transmembrane region" description="Helical" evidence="1">
    <location>
        <begin position="277"/>
        <end position="301"/>
    </location>
</feature>
<keyword evidence="1" id="KW-1133">Transmembrane helix</keyword>
<dbReference type="InterPro" id="IPR014529">
    <property type="entry name" value="UCP026631"/>
</dbReference>
<dbReference type="RefSeq" id="WP_152349977.1">
    <property type="nucleotide sequence ID" value="NZ_WBSN01000004.1"/>
</dbReference>
<gene>
    <name evidence="3" type="ORF">GFD22_04580</name>
</gene>
<reference evidence="3 4" key="1">
    <citation type="submission" date="2019-10" db="EMBL/GenBank/DDBJ databases">
        <title>Bifidobacterium from non-human primates.</title>
        <authorList>
            <person name="Modesto M."/>
        </authorList>
    </citation>
    <scope>NUCLEOTIDE SEQUENCE [LARGE SCALE GENOMIC DNA]</scope>
    <source>
        <strain evidence="3 4">TREC</strain>
    </source>
</reference>
<sequence length="566" mass="61069">MSAADGREEPRWRRLHPAGLVVALARSAKACVGVIATVVIIAARGLSHTDSDADALAGMSSGTVILIAAAVGIGCAIALGPPVMRWMTTRYALGARELAWTSGLFFRRRRSLAYDRIHAIGSASPWYLQPFHVVTVTVSAGGGEADITLDAVGENVQLELERLRAAAFREDAEANAGTESNMFENNAGSGRNNGAEHVRHAGQPEMKAPSKPDAVPDCEPVFRATGRDILLYALSDVTLLASALVLWGFWQKISDVLPERVARATAGSVMGVMTRGALAIALAALFVVIVLLMVSVVSAFLRFHGFAIWRRGDDLVISRGLVTRRVTTLPVSRIQSVEIRRNVLRRLLGLRSVRVGLSASGTVGGNGDDDDRDDDQSASTLLPVVGAAQVYGVMARILPEWGLAPVSTRRTGRGLGRYYLMVPTVAFLASGALTAAAFAWFRSAPRMPLPVMLMAVAVPAAMLWWLATRALKWRVDGFAIPGDAPEALPHRIVSTCAERLTLITLVTRRPRVQSFARATTLWREPHGVERVDMPLFVLNGTNALNFHAIRRADADRLEDWLEGTKG</sequence>
<feature type="domain" description="YdbS-like PH" evidence="2">
    <location>
        <begin position="86"/>
        <end position="152"/>
    </location>
</feature>
<evidence type="ECO:0000313" key="4">
    <source>
        <dbReference type="Proteomes" id="UP000469763"/>
    </source>
</evidence>
<protein>
    <submittedName>
        <fullName evidence="3">PH domain-containing protein</fullName>
    </submittedName>
</protein>
<dbReference type="AlphaFoldDB" id="A0A7K3THT1"/>